<dbReference type="RefSeq" id="WP_374039281.1">
    <property type="nucleotide sequence ID" value="NZ_CP169082.1"/>
</dbReference>
<name>A0ABW0FQF1_9CAUL</name>
<dbReference type="EMBL" id="JBHSLF010000014">
    <property type="protein sequence ID" value="MFC5343494.1"/>
    <property type="molecule type" value="Genomic_DNA"/>
</dbReference>
<reference evidence="2" key="1">
    <citation type="journal article" date="2019" name="Int. J. Syst. Evol. Microbiol.">
        <title>The Global Catalogue of Microorganisms (GCM) 10K type strain sequencing project: providing services to taxonomists for standard genome sequencing and annotation.</title>
        <authorList>
            <consortium name="The Broad Institute Genomics Platform"/>
            <consortium name="The Broad Institute Genome Sequencing Center for Infectious Disease"/>
            <person name="Wu L."/>
            <person name="Ma J."/>
        </authorList>
    </citation>
    <scope>NUCLEOTIDE SEQUENCE [LARGE SCALE GENOMIC DNA]</scope>
    <source>
        <strain evidence="2">JCM 12125</strain>
    </source>
</reference>
<evidence type="ECO:0000313" key="2">
    <source>
        <dbReference type="Proteomes" id="UP001596152"/>
    </source>
</evidence>
<dbReference type="Proteomes" id="UP001596152">
    <property type="component" value="Unassembled WGS sequence"/>
</dbReference>
<proteinExistence type="predicted"/>
<organism evidence="1 2">
    <name type="scientific">Brevundimonas staleyi</name>
    <dbReference type="NCBI Taxonomy" id="74326"/>
    <lineage>
        <taxon>Bacteria</taxon>
        <taxon>Pseudomonadati</taxon>
        <taxon>Pseudomonadota</taxon>
        <taxon>Alphaproteobacteria</taxon>
        <taxon>Caulobacterales</taxon>
        <taxon>Caulobacteraceae</taxon>
        <taxon>Brevundimonas</taxon>
    </lineage>
</organism>
<sequence length="85" mass="9364">MDDSNDAVRLRLPDRTEGRSASEWRRVLGFTDDDPLEGVPRSTFDLTAVRTPPSMPGAQVDFGLNFGLNDDSPDLEFGVGVARRL</sequence>
<protein>
    <submittedName>
        <fullName evidence="1">Uncharacterized protein</fullName>
    </submittedName>
</protein>
<evidence type="ECO:0000313" key="1">
    <source>
        <dbReference type="EMBL" id="MFC5343494.1"/>
    </source>
</evidence>
<accession>A0ABW0FQF1</accession>
<gene>
    <name evidence="1" type="ORF">ACFPIE_06165</name>
</gene>
<comment type="caution">
    <text evidence="1">The sequence shown here is derived from an EMBL/GenBank/DDBJ whole genome shotgun (WGS) entry which is preliminary data.</text>
</comment>
<keyword evidence="2" id="KW-1185">Reference proteome</keyword>